<evidence type="ECO:0000313" key="2">
    <source>
        <dbReference type="Proteomes" id="UP000030651"/>
    </source>
</evidence>
<proteinExistence type="predicted"/>
<dbReference type="Proteomes" id="UP000030651">
    <property type="component" value="Unassembled WGS sequence"/>
</dbReference>
<dbReference type="RefSeq" id="XP_007829315.1">
    <property type="nucleotide sequence ID" value="XM_007831124.1"/>
</dbReference>
<keyword evidence="2" id="KW-1185">Reference proteome</keyword>
<dbReference type="OrthoDB" id="5376498at2759"/>
<dbReference type="KEGG" id="pfy:PFICI_02543"/>
<evidence type="ECO:0000313" key="1">
    <source>
        <dbReference type="EMBL" id="ETS84518.1"/>
    </source>
</evidence>
<dbReference type="AlphaFoldDB" id="W3XEI7"/>
<dbReference type="GeneID" id="19267556"/>
<name>W3XEI7_PESFW</name>
<reference evidence="2" key="1">
    <citation type="journal article" date="2015" name="BMC Genomics">
        <title>Genomic and transcriptomic analysis of the endophytic fungus Pestalotiopsis fici reveals its lifestyle and high potential for synthesis of natural products.</title>
        <authorList>
            <person name="Wang X."/>
            <person name="Zhang X."/>
            <person name="Liu L."/>
            <person name="Xiang M."/>
            <person name="Wang W."/>
            <person name="Sun X."/>
            <person name="Che Y."/>
            <person name="Guo L."/>
            <person name="Liu G."/>
            <person name="Guo L."/>
            <person name="Wang C."/>
            <person name="Yin W.B."/>
            <person name="Stadler M."/>
            <person name="Zhang X."/>
            <person name="Liu X."/>
        </authorList>
    </citation>
    <scope>NUCLEOTIDE SEQUENCE [LARGE SCALE GENOMIC DNA]</scope>
    <source>
        <strain evidence="2">W106-1 / CGMCC3.15140</strain>
    </source>
</reference>
<organism evidence="1 2">
    <name type="scientific">Pestalotiopsis fici (strain W106-1 / CGMCC3.15140)</name>
    <dbReference type="NCBI Taxonomy" id="1229662"/>
    <lineage>
        <taxon>Eukaryota</taxon>
        <taxon>Fungi</taxon>
        <taxon>Dikarya</taxon>
        <taxon>Ascomycota</taxon>
        <taxon>Pezizomycotina</taxon>
        <taxon>Sordariomycetes</taxon>
        <taxon>Xylariomycetidae</taxon>
        <taxon>Amphisphaeriales</taxon>
        <taxon>Sporocadaceae</taxon>
        <taxon>Pestalotiopsis</taxon>
    </lineage>
</organism>
<gene>
    <name evidence="1" type="ORF">PFICI_02543</name>
</gene>
<dbReference type="OMA" id="FEVEWPQ"/>
<dbReference type="InParanoid" id="W3XEI7"/>
<dbReference type="EMBL" id="KI912110">
    <property type="protein sequence ID" value="ETS84518.1"/>
    <property type="molecule type" value="Genomic_DNA"/>
</dbReference>
<protein>
    <submittedName>
        <fullName evidence="1">Uncharacterized protein</fullName>
    </submittedName>
</protein>
<accession>W3XEI7</accession>
<sequence length="138" mass="15526">MVRRDKVDDIDLSIRFKYGVHSIFLFVDSNSQFSDIASELLEIIKERFPDGLKADREAPPVAVPDDSSSIEFAVLTVPSDPSQGWTPLRAAPDDKPLAKGLKDNQIVAFAFRDEDAEDVDEEGFQVAFPTYEEEEMEE</sequence>
<dbReference type="eggNOG" id="ENOG502T0DY">
    <property type="taxonomic scope" value="Eukaryota"/>
</dbReference>
<dbReference type="HOGENOM" id="CLU_096182_1_0_1"/>